<sequence>MTQKPFMSLSERQMSVNMHLDGVKRITEYFPNFIYILKAKVRQNPKHNTKIHNSMVQNRRSNPKYRLHTSKRKREAGLFTIKCVFKQFNNLRRIPEASNNPCYSITNPVTPEPLKSIDSGGVSTIPS</sequence>
<name>A0A2D4K6D4_9SAUR</name>
<evidence type="ECO:0000313" key="1">
    <source>
        <dbReference type="EMBL" id="LAB04224.1"/>
    </source>
</evidence>
<reference evidence="1" key="1">
    <citation type="submission" date="2017-07" db="EMBL/GenBank/DDBJ databases">
        <authorList>
            <person name="Mikheyev A."/>
            <person name="Grau M."/>
        </authorList>
    </citation>
    <scope>NUCLEOTIDE SEQUENCE</scope>
    <source>
        <tissue evidence="1">Venom_gland</tissue>
    </source>
</reference>
<dbReference type="EMBL" id="IACL01044831">
    <property type="protein sequence ID" value="LAB04224.1"/>
    <property type="molecule type" value="Transcribed_RNA"/>
</dbReference>
<accession>A0A2D4K6D4</accession>
<dbReference type="AlphaFoldDB" id="A0A2D4K6D4"/>
<proteinExistence type="predicted"/>
<reference evidence="1" key="2">
    <citation type="submission" date="2017-11" db="EMBL/GenBank/DDBJ databases">
        <title>Coralsnake Venomics: Analyses of Venom Gland Transcriptomes and Proteomes of Six Brazilian Taxa.</title>
        <authorList>
            <person name="Aird S.D."/>
            <person name="Jorge da Silva N."/>
            <person name="Qiu L."/>
            <person name="Villar-Briones A."/>
            <person name="Aparecida-Saddi V."/>
            <person name="Campos-Telles M.P."/>
            <person name="Grau M."/>
            <person name="Mikheyev A.S."/>
        </authorList>
    </citation>
    <scope>NUCLEOTIDE SEQUENCE</scope>
    <source>
        <tissue evidence="1">Venom_gland</tissue>
    </source>
</reference>
<dbReference type="EMBL" id="IACL01044832">
    <property type="protein sequence ID" value="LAB04226.1"/>
    <property type="molecule type" value="Transcribed_RNA"/>
</dbReference>
<protein>
    <submittedName>
        <fullName evidence="1">Uncharacterized protein</fullName>
    </submittedName>
</protein>
<organism evidence="1">
    <name type="scientific">Micrurus paraensis</name>
    <dbReference type="NCBI Taxonomy" id="1970185"/>
    <lineage>
        <taxon>Eukaryota</taxon>
        <taxon>Metazoa</taxon>
        <taxon>Chordata</taxon>
        <taxon>Craniata</taxon>
        <taxon>Vertebrata</taxon>
        <taxon>Euteleostomi</taxon>
        <taxon>Lepidosauria</taxon>
        <taxon>Squamata</taxon>
        <taxon>Bifurcata</taxon>
        <taxon>Unidentata</taxon>
        <taxon>Episquamata</taxon>
        <taxon>Toxicofera</taxon>
        <taxon>Serpentes</taxon>
        <taxon>Colubroidea</taxon>
        <taxon>Elapidae</taxon>
        <taxon>Elapinae</taxon>
        <taxon>Micrurus</taxon>
    </lineage>
</organism>